<dbReference type="RefSeq" id="WP_149484928.1">
    <property type="nucleotide sequence ID" value="NZ_CP036150.1"/>
</dbReference>
<dbReference type="SUPFAM" id="SSF46785">
    <property type="entry name" value="Winged helix' DNA-binding domain"/>
    <property type="match status" value="1"/>
</dbReference>
<dbReference type="EMBL" id="CP036150">
    <property type="protein sequence ID" value="QEN06846.1"/>
    <property type="molecule type" value="Genomic_DNA"/>
</dbReference>
<dbReference type="Gene3D" id="1.10.10.10">
    <property type="entry name" value="Winged helix-like DNA-binding domain superfamily/Winged helix DNA-binding domain"/>
    <property type="match status" value="1"/>
</dbReference>
<protein>
    <submittedName>
        <fullName evidence="2">PadR family transcriptional regulator</fullName>
    </submittedName>
</protein>
<dbReference type="KEGG" id="ock:EXM22_02125"/>
<keyword evidence="3" id="KW-1185">Reference proteome</keyword>
<dbReference type="Proteomes" id="UP000324209">
    <property type="component" value="Chromosome"/>
</dbReference>
<dbReference type="InterPro" id="IPR036390">
    <property type="entry name" value="WH_DNA-bd_sf"/>
</dbReference>
<name>A0A5C1QK04_9SPIO</name>
<dbReference type="InterPro" id="IPR005149">
    <property type="entry name" value="Tscrpt_reg_PadR_N"/>
</dbReference>
<accession>A0A5C1QK04</accession>
<gene>
    <name evidence="2" type="ORF">EXM22_02125</name>
</gene>
<reference evidence="2 3" key="1">
    <citation type="submission" date="2019-02" db="EMBL/GenBank/DDBJ databases">
        <title>Complete Genome Sequence and Methylome Analysis of free living Spirochaetas.</title>
        <authorList>
            <person name="Fomenkov A."/>
            <person name="Dubinina G."/>
            <person name="Leshcheva N."/>
            <person name="Mikheeva N."/>
            <person name="Grabovich M."/>
            <person name="Vincze T."/>
            <person name="Roberts R.J."/>
        </authorList>
    </citation>
    <scope>NUCLEOTIDE SEQUENCE [LARGE SCALE GENOMIC DNA]</scope>
    <source>
        <strain evidence="2 3">K2</strain>
    </source>
</reference>
<dbReference type="Pfam" id="PF03551">
    <property type="entry name" value="PadR"/>
    <property type="match status" value="1"/>
</dbReference>
<evidence type="ECO:0000313" key="3">
    <source>
        <dbReference type="Proteomes" id="UP000324209"/>
    </source>
</evidence>
<organism evidence="2 3">
    <name type="scientific">Oceanispirochaeta crateris</name>
    <dbReference type="NCBI Taxonomy" id="2518645"/>
    <lineage>
        <taxon>Bacteria</taxon>
        <taxon>Pseudomonadati</taxon>
        <taxon>Spirochaetota</taxon>
        <taxon>Spirochaetia</taxon>
        <taxon>Spirochaetales</taxon>
        <taxon>Spirochaetaceae</taxon>
        <taxon>Oceanispirochaeta</taxon>
    </lineage>
</organism>
<dbReference type="OrthoDB" id="9808017at2"/>
<dbReference type="PANTHER" id="PTHR33169:SF14">
    <property type="entry name" value="TRANSCRIPTIONAL REGULATOR RV3488"/>
    <property type="match status" value="1"/>
</dbReference>
<dbReference type="InterPro" id="IPR052509">
    <property type="entry name" value="Metal_resp_DNA-bind_regulator"/>
</dbReference>
<proteinExistence type="predicted"/>
<dbReference type="InterPro" id="IPR036388">
    <property type="entry name" value="WH-like_DNA-bd_sf"/>
</dbReference>
<sequence length="113" mass="13250">MGAFQHGHHAQAFILLALTEGPSYGVKLHERIEKKIPGNKLDRPFLYRTLNRLEREGKVNLHLDDSQSGPVRKYYSLTERGWNELAEFEKDIRFRVKTLSFFLDEYGRIMKGK</sequence>
<feature type="domain" description="Transcription regulator PadR N-terminal" evidence="1">
    <location>
        <begin position="14"/>
        <end position="87"/>
    </location>
</feature>
<dbReference type="AlphaFoldDB" id="A0A5C1QK04"/>
<dbReference type="PANTHER" id="PTHR33169">
    <property type="entry name" value="PADR-FAMILY TRANSCRIPTIONAL REGULATOR"/>
    <property type="match status" value="1"/>
</dbReference>
<evidence type="ECO:0000313" key="2">
    <source>
        <dbReference type="EMBL" id="QEN06846.1"/>
    </source>
</evidence>
<evidence type="ECO:0000259" key="1">
    <source>
        <dbReference type="Pfam" id="PF03551"/>
    </source>
</evidence>